<keyword evidence="4" id="KW-1185">Reference proteome</keyword>
<keyword evidence="1" id="KW-0812">Transmembrane</keyword>
<dbReference type="InterPro" id="IPR044927">
    <property type="entry name" value="Endonuclea_NS_2"/>
</dbReference>
<evidence type="ECO:0000313" key="4">
    <source>
        <dbReference type="Proteomes" id="UP000003157"/>
    </source>
</evidence>
<dbReference type="Pfam" id="PF13930">
    <property type="entry name" value="Endonuclea_NS_2"/>
    <property type="match status" value="1"/>
</dbReference>
<organism evidence="3 4">
    <name type="scientific">Coprobacillus cateniformis</name>
    <dbReference type="NCBI Taxonomy" id="100884"/>
    <lineage>
        <taxon>Bacteria</taxon>
        <taxon>Bacillati</taxon>
        <taxon>Bacillota</taxon>
        <taxon>Erysipelotrichia</taxon>
        <taxon>Erysipelotrichales</taxon>
        <taxon>Coprobacillaceae</taxon>
        <taxon>Coprobacillus</taxon>
    </lineage>
</organism>
<evidence type="ECO:0000313" key="3">
    <source>
        <dbReference type="EMBL" id="EFW04856.1"/>
    </source>
</evidence>
<feature type="transmembrane region" description="Helical" evidence="1">
    <location>
        <begin position="12"/>
        <end position="30"/>
    </location>
</feature>
<dbReference type="GeneID" id="78229922"/>
<feature type="domain" description="Type VII secretion system protein EssD-like" evidence="2">
    <location>
        <begin position="74"/>
        <end position="199"/>
    </location>
</feature>
<dbReference type="InterPro" id="IPR044929">
    <property type="entry name" value="DNA/RNA_non-sp_Endonuclease_sf"/>
</dbReference>
<protein>
    <submittedName>
        <fullName evidence="3">Prophage Lp1 protein 65</fullName>
    </submittedName>
</protein>
<sequence>MKKKDKKRLIQLVIAGLIVIGGYITTEYWSDDFHSPMKIESDDIETYSGKPYVVVNDNEPYFTKDDLTTKSFERYSELDELGRCGVAYANVSEKTMPIEKRGSIGQVKPSGWQTIKYDFIDGKYLYNRCHLIGYQLTGENANEKNLITGTRYMNTEGMLPFENQIADYVKETGNHVLYRVTPIYEDDNLVADGVLMEAMSVEDQGLDIEFNVFVYNVQPGVTINYKNGESHITK</sequence>
<dbReference type="STRING" id="100884.GCA_000269565_02075"/>
<gene>
    <name evidence="3" type="ORF">HMPREF9488_01980</name>
</gene>
<dbReference type="eggNOG" id="COG2169">
    <property type="taxonomic scope" value="Bacteria"/>
</dbReference>
<dbReference type="EMBL" id="ADKX01000033">
    <property type="protein sequence ID" value="EFW04856.1"/>
    <property type="molecule type" value="Genomic_DNA"/>
</dbReference>
<comment type="caution">
    <text evidence="3">The sequence shown here is derived from an EMBL/GenBank/DDBJ whole genome shotgun (WGS) entry which is preliminary data.</text>
</comment>
<reference evidence="3 4" key="1">
    <citation type="submission" date="2010-12" db="EMBL/GenBank/DDBJ databases">
        <title>The Genome Sequence of Coprobacillus sp. strain 29_1.</title>
        <authorList>
            <consortium name="The Broad Institute Genome Sequencing Platform"/>
            <person name="Earl A."/>
            <person name="Ward D."/>
            <person name="Feldgarden M."/>
            <person name="Gevers D."/>
            <person name="Daigneault M."/>
            <person name="Sibley C.D."/>
            <person name="White A."/>
            <person name="Strauss J."/>
            <person name="Allen-Vercoe E."/>
            <person name="Young S.K."/>
            <person name="Zeng Q."/>
            <person name="Gargeya S."/>
            <person name="Fitzgerald M."/>
            <person name="Haas B."/>
            <person name="Abouelleil A."/>
            <person name="Alvarado L."/>
            <person name="Arachchi H.M."/>
            <person name="Berlin A."/>
            <person name="Brown A."/>
            <person name="Chapman S.B."/>
            <person name="Chen Z."/>
            <person name="Dunbar C."/>
            <person name="Freedman E."/>
            <person name="Gearin G."/>
            <person name="Gellesch M."/>
            <person name="Goldberg J."/>
            <person name="Griggs A."/>
            <person name="Gujja S."/>
            <person name="Heilman E."/>
            <person name="Heiman D."/>
            <person name="Howarth C."/>
            <person name="Larson L."/>
            <person name="Lui A."/>
            <person name="MacDonald P.J.P."/>
            <person name="Mehta T."/>
            <person name="Montmayeur A."/>
            <person name="Murphy C."/>
            <person name="Neiman D."/>
            <person name="Pearson M."/>
            <person name="Priest M."/>
            <person name="Roberts A."/>
            <person name="Saif S."/>
            <person name="Shea T."/>
            <person name="Shenoy N."/>
            <person name="Sisk P."/>
            <person name="Stolte C."/>
            <person name="Sykes S."/>
            <person name="White J."/>
            <person name="Yandava C."/>
            <person name="Nusbaum C."/>
            <person name="Birren B."/>
        </authorList>
    </citation>
    <scope>NUCLEOTIDE SEQUENCE [LARGE SCALE GENOMIC DNA]</scope>
    <source>
        <strain evidence="3 4">29_1</strain>
    </source>
</reference>
<proteinExistence type="predicted"/>
<evidence type="ECO:0000256" key="1">
    <source>
        <dbReference type="SAM" id="Phobius"/>
    </source>
</evidence>
<name>E7GB40_9FIRM</name>
<dbReference type="RefSeq" id="WP_008789081.1">
    <property type="nucleotide sequence ID" value="NZ_AKCB01000001.1"/>
</dbReference>
<dbReference type="HOGENOM" id="CLU_054350_4_1_9"/>
<evidence type="ECO:0000259" key="2">
    <source>
        <dbReference type="Pfam" id="PF13930"/>
    </source>
</evidence>
<dbReference type="Gene3D" id="3.40.570.10">
    <property type="entry name" value="Extracellular Endonuclease, subunit A"/>
    <property type="match status" value="1"/>
</dbReference>
<dbReference type="AlphaFoldDB" id="E7GB40"/>
<dbReference type="OrthoDB" id="9783680at2"/>
<accession>E7GB40</accession>
<keyword evidence="1" id="KW-0472">Membrane</keyword>
<keyword evidence="1" id="KW-1133">Transmembrane helix</keyword>
<dbReference type="Proteomes" id="UP000003157">
    <property type="component" value="Unassembled WGS sequence"/>
</dbReference>